<name>A0A4Y7IQZ0_PAPSO</name>
<dbReference type="Proteomes" id="UP000316621">
    <property type="component" value="Chromosome 2"/>
</dbReference>
<gene>
    <name evidence="2" type="ORF">C5167_018325</name>
</gene>
<evidence type="ECO:0000313" key="2">
    <source>
        <dbReference type="EMBL" id="RZC49899.1"/>
    </source>
</evidence>
<reference evidence="2 3" key="1">
    <citation type="journal article" date="2018" name="Science">
        <title>The opium poppy genome and morphinan production.</title>
        <authorList>
            <person name="Guo L."/>
            <person name="Winzer T."/>
            <person name="Yang X."/>
            <person name="Li Y."/>
            <person name="Ning Z."/>
            <person name="He Z."/>
            <person name="Teodor R."/>
            <person name="Lu Y."/>
            <person name="Bowser T.A."/>
            <person name="Graham I.A."/>
            <person name="Ye K."/>
        </authorList>
    </citation>
    <scope>NUCLEOTIDE SEQUENCE [LARGE SCALE GENOMIC DNA]</scope>
    <source>
        <strain evidence="3">cv. HN1</strain>
        <tissue evidence="2">Leaves</tissue>
    </source>
</reference>
<accession>A0A4Y7IQZ0</accession>
<dbReference type="EMBL" id="CM010716">
    <property type="protein sequence ID" value="RZC49899.1"/>
    <property type="molecule type" value="Genomic_DNA"/>
</dbReference>
<evidence type="ECO:0000256" key="1">
    <source>
        <dbReference type="SAM" id="MobiDB-lite"/>
    </source>
</evidence>
<feature type="region of interest" description="Disordered" evidence="1">
    <location>
        <begin position="60"/>
        <end position="79"/>
    </location>
</feature>
<feature type="region of interest" description="Disordered" evidence="1">
    <location>
        <begin position="1"/>
        <end position="27"/>
    </location>
</feature>
<dbReference type="Gramene" id="RZC49899">
    <property type="protein sequence ID" value="RZC49899"/>
    <property type="gene ID" value="C5167_018325"/>
</dbReference>
<dbReference type="AlphaFoldDB" id="A0A4Y7IQZ0"/>
<evidence type="ECO:0000313" key="3">
    <source>
        <dbReference type="Proteomes" id="UP000316621"/>
    </source>
</evidence>
<sequence length="79" mass="8675">MGMDKIAGRAFSYSRMHRTGGSDLKQVEKVTRRSSVCEVASSKKAELKAKIARHAEKRQPGITSIWTGPDEEGRSRVAG</sequence>
<proteinExistence type="predicted"/>
<keyword evidence="3" id="KW-1185">Reference proteome</keyword>
<organism evidence="2 3">
    <name type="scientific">Papaver somniferum</name>
    <name type="common">Opium poppy</name>
    <dbReference type="NCBI Taxonomy" id="3469"/>
    <lineage>
        <taxon>Eukaryota</taxon>
        <taxon>Viridiplantae</taxon>
        <taxon>Streptophyta</taxon>
        <taxon>Embryophyta</taxon>
        <taxon>Tracheophyta</taxon>
        <taxon>Spermatophyta</taxon>
        <taxon>Magnoliopsida</taxon>
        <taxon>Ranunculales</taxon>
        <taxon>Papaveraceae</taxon>
        <taxon>Papaveroideae</taxon>
        <taxon>Papaver</taxon>
    </lineage>
</organism>
<protein>
    <submittedName>
        <fullName evidence="2">Uncharacterized protein</fullName>
    </submittedName>
</protein>